<name>A0A1H6ZZ04_9PSED</name>
<proteinExistence type="predicted"/>
<dbReference type="InterPro" id="IPR009679">
    <property type="entry name" value="Phage_186_CII-like"/>
</dbReference>
<dbReference type="GO" id="GO:0003677">
    <property type="term" value="F:DNA binding"/>
    <property type="evidence" value="ECO:0007669"/>
    <property type="project" value="InterPro"/>
</dbReference>
<dbReference type="Proteomes" id="UP000242930">
    <property type="component" value="Unassembled WGS sequence"/>
</dbReference>
<evidence type="ECO:0000313" key="2">
    <source>
        <dbReference type="Proteomes" id="UP000242930"/>
    </source>
</evidence>
<dbReference type="OrthoDB" id="7027160at2"/>
<sequence>MEVFEKALHDEVIAKGGTELAKSMGVNRTRLLDCANPNREDHRMNLQMFGQILAHLDYAAKRRVLCALVGEFGFDLVDKDAAKAMTLTAALVGVGKEVAELTLAIHEAMADNHVNQTEKSIIGRAVSEVRGSLDVVEQSVKRA</sequence>
<evidence type="ECO:0000313" key="1">
    <source>
        <dbReference type="EMBL" id="SEJ57424.1"/>
    </source>
</evidence>
<protein>
    <recommendedName>
        <fullName evidence="3">Phage regulatory protein CII (CP76)</fullName>
    </recommendedName>
</protein>
<dbReference type="EMBL" id="FNZE01000011">
    <property type="protein sequence ID" value="SEJ57424.1"/>
    <property type="molecule type" value="Genomic_DNA"/>
</dbReference>
<dbReference type="Pfam" id="PF06892">
    <property type="entry name" value="Phage_CP76"/>
    <property type="match status" value="1"/>
</dbReference>
<dbReference type="RefSeq" id="WP_090311995.1">
    <property type="nucleotide sequence ID" value="NZ_FNZE01000011.1"/>
</dbReference>
<dbReference type="AlphaFoldDB" id="A0A1H6ZZ04"/>
<reference evidence="2" key="1">
    <citation type="submission" date="2016-10" db="EMBL/GenBank/DDBJ databases">
        <authorList>
            <person name="Varghese N."/>
            <person name="Submissions S."/>
        </authorList>
    </citation>
    <scope>NUCLEOTIDE SEQUENCE [LARGE SCALE GENOMIC DNA]</scope>
    <source>
        <strain evidence="2">LMG 25967</strain>
    </source>
</reference>
<accession>A0A1H6ZZ04</accession>
<evidence type="ECO:0008006" key="3">
    <source>
        <dbReference type="Google" id="ProtNLM"/>
    </source>
</evidence>
<keyword evidence="2" id="KW-1185">Reference proteome</keyword>
<gene>
    <name evidence="1" type="ORF">SAMN05216201_11149</name>
</gene>
<organism evidence="1 2">
    <name type="scientific">Pseudomonas linyingensis</name>
    <dbReference type="NCBI Taxonomy" id="915471"/>
    <lineage>
        <taxon>Bacteria</taxon>
        <taxon>Pseudomonadati</taxon>
        <taxon>Pseudomonadota</taxon>
        <taxon>Gammaproteobacteria</taxon>
        <taxon>Pseudomonadales</taxon>
        <taxon>Pseudomonadaceae</taxon>
        <taxon>Pseudomonas</taxon>
    </lineage>
</organism>
<dbReference type="STRING" id="915471.SAMN05216201_11149"/>